<proteinExistence type="predicted"/>
<feature type="coiled-coil region" evidence="1">
    <location>
        <begin position="525"/>
        <end position="552"/>
    </location>
</feature>
<dbReference type="Proteomes" id="UP000049127">
    <property type="component" value="Unassembled WGS sequence"/>
</dbReference>
<evidence type="ECO:0000256" key="2">
    <source>
        <dbReference type="SAM" id="Phobius"/>
    </source>
</evidence>
<gene>
    <name evidence="3" type="ORF">R28058_31861</name>
</gene>
<reference evidence="3 4" key="1">
    <citation type="submission" date="2015-01" db="EMBL/GenBank/DDBJ databases">
        <authorList>
            <person name="Aslett A.Martin."/>
            <person name="De Silva Nishadi"/>
        </authorList>
    </citation>
    <scope>NUCLEOTIDE SEQUENCE [LARGE SCALE GENOMIC DNA]</scope>
    <source>
        <strain evidence="3 4">R28058</strain>
    </source>
</reference>
<keyword evidence="2" id="KW-0472">Membrane</keyword>
<dbReference type="AlphaFoldDB" id="A0A0C7GFB8"/>
<name>A0A0C7GFB8_PARSO</name>
<sequence>MKAKYKLKDDKGSAMILAIIVIVLASIIILMLSKQIVSQIKTSKNTQNSIQADYNVQGNIEQAIGNFIERVSISDNGKENQLSSDSKLKYEASQSIVYRITRDVKANLLEALLINKQVKMPDKDGNNINSEGNLISNTGLYPQIGIKLKSIYFDKAYILNGNKKSPIDYVINSGEYIDKLNNENKKNALEVLNFIENTLNEILEMDELKDVNLTNDKKNIKSSISKSKDYIQYLINQINSNFAYFNYNNTLNQVYIEEVSIDDVNQLQSELKISIDYLQKIKNFISNLEKLKMDSEKDKTSMQFIDDMIYIMKDTESDNYIEKLRFDIDELKNCNTYDQKVNQIIKISNRLDSLYRLIGKYNYEKEIMKIHKDGLANENAGKEYEINSSNVDKESSIRVYAQFIRRYIKSSQVQLKYIKYKINKAFINEYILNDQIQDNVNKVFNSTEEIKTYEKSTEKINSLCNKILNKRNGLEEKLKIVKSFGAKSDSYWWKKLWEYFFGDEKSQNDIYIKYDVNIGNIVKDLDSINESLENLDINLKELKSVNKSSYEKLQIDNMIKKINDSINTIVKTRYLFNSIWSKGDHYNNLSKKNNNFKLRFPSNSTILQSEPKGSTRINLDKLFVNGVDYSLRVKKEEIYNTIEIQSDNNIDIDIIVKSKEENFKSQIKAKVRISITNLKINLDYDITYKILNWRDDSLDI</sequence>
<feature type="transmembrane region" description="Helical" evidence="2">
    <location>
        <begin position="12"/>
        <end position="32"/>
    </location>
</feature>
<organism evidence="3 4">
    <name type="scientific">Paraclostridium sordellii</name>
    <name type="common">Clostridium sordellii</name>
    <dbReference type="NCBI Taxonomy" id="1505"/>
    <lineage>
        <taxon>Bacteria</taxon>
        <taxon>Bacillati</taxon>
        <taxon>Bacillota</taxon>
        <taxon>Clostridia</taxon>
        <taxon>Peptostreptococcales</taxon>
        <taxon>Peptostreptococcaceae</taxon>
        <taxon>Paraclostridium</taxon>
    </lineage>
</organism>
<keyword evidence="1" id="KW-0175">Coiled coil</keyword>
<keyword evidence="2" id="KW-1133">Transmembrane helix</keyword>
<dbReference type="EMBL" id="CEKZ01000026">
    <property type="protein sequence ID" value="CEP41564.1"/>
    <property type="molecule type" value="Genomic_DNA"/>
</dbReference>
<dbReference type="RefSeq" id="WP_055343220.1">
    <property type="nucleotide sequence ID" value="NZ_CDNI01000026.1"/>
</dbReference>
<accession>A0A0C7GFB8</accession>
<evidence type="ECO:0000256" key="1">
    <source>
        <dbReference type="SAM" id="Coils"/>
    </source>
</evidence>
<evidence type="ECO:0000313" key="4">
    <source>
        <dbReference type="Proteomes" id="UP000049127"/>
    </source>
</evidence>
<protein>
    <submittedName>
        <fullName evidence="3">Uncharacterized protein</fullName>
    </submittedName>
</protein>
<keyword evidence="2" id="KW-0812">Transmembrane</keyword>
<evidence type="ECO:0000313" key="3">
    <source>
        <dbReference type="EMBL" id="CEP41564.1"/>
    </source>
</evidence>